<evidence type="ECO:0000313" key="15">
    <source>
        <dbReference type="Proteomes" id="UP000798488"/>
    </source>
</evidence>
<dbReference type="EMBL" id="LSRS01000002">
    <property type="protein sequence ID" value="KAF1085807.1"/>
    <property type="molecule type" value="Genomic_DNA"/>
</dbReference>
<evidence type="ECO:0000256" key="4">
    <source>
        <dbReference type="ARBA" id="ARBA00009503"/>
    </source>
</evidence>
<dbReference type="GO" id="GO:0004156">
    <property type="term" value="F:dihydropteroate synthase activity"/>
    <property type="evidence" value="ECO:0007669"/>
    <property type="project" value="UniProtKB-EC"/>
</dbReference>
<keyword evidence="15" id="KW-1185">Reference proteome</keyword>
<keyword evidence="7 14" id="KW-0808">Transferase</keyword>
<evidence type="ECO:0000256" key="8">
    <source>
        <dbReference type="ARBA" id="ARBA00022723"/>
    </source>
</evidence>
<accession>A0A9D2WSI4</accession>
<dbReference type="PANTHER" id="PTHR20941:SF1">
    <property type="entry name" value="FOLIC ACID SYNTHESIS PROTEIN FOL1"/>
    <property type="match status" value="1"/>
</dbReference>
<dbReference type="PROSITE" id="PS00792">
    <property type="entry name" value="DHPS_1"/>
    <property type="match status" value="1"/>
</dbReference>
<dbReference type="GO" id="GO:0046656">
    <property type="term" value="P:folic acid biosynthetic process"/>
    <property type="evidence" value="ECO:0007669"/>
    <property type="project" value="UniProtKB-KW"/>
</dbReference>
<evidence type="ECO:0000256" key="11">
    <source>
        <dbReference type="ARBA" id="ARBA00030193"/>
    </source>
</evidence>
<keyword evidence="10" id="KW-0289">Folate biosynthesis</keyword>
<evidence type="ECO:0000259" key="13">
    <source>
        <dbReference type="PROSITE" id="PS50972"/>
    </source>
</evidence>
<keyword evidence="9" id="KW-0460">Magnesium</keyword>
<dbReference type="SUPFAM" id="SSF51717">
    <property type="entry name" value="Dihydropteroate synthetase-like"/>
    <property type="match status" value="1"/>
</dbReference>
<dbReference type="Proteomes" id="UP000798488">
    <property type="component" value="Unassembled WGS sequence"/>
</dbReference>
<dbReference type="FunFam" id="3.20.20.20:FF:000006">
    <property type="entry name" value="Dihydropteroate synthase"/>
    <property type="match status" value="1"/>
</dbReference>
<reference evidence="14" key="1">
    <citation type="submission" date="2016-02" db="EMBL/GenBank/DDBJ databases">
        <title>Draft Genome Sequence of Sporotomaculum syntrophicum Strain FB, a Syntrophic Benzoate Degrader.</title>
        <authorList>
            <person name="Nobu M.K."/>
            <person name="Narihiro T."/>
            <person name="Qiu Y.-L."/>
            <person name="Ohashi A."/>
            <person name="Liu W.-T."/>
            <person name="Yuji S."/>
        </authorList>
    </citation>
    <scope>NUCLEOTIDE SEQUENCE</scope>
    <source>
        <strain evidence="14">FB</strain>
    </source>
</reference>
<sequence length="399" mass="44192">MSFKMHNLVVPTWTGIMEEFRKIGVDPGGCAVMAPKALHRMVKIFDLTPRQANIIKQEMLGKGADAATSRGSVDCSVEKTDVLLMGTEKQYREVIKKLRMQPFQLGILADQLEELINNLRDRPPRELICRDKKLPLGERTLVMGILNVTPDSFSDGGRYYHIDAAIAQARRMVDEGADIIDLGGESTRPGYTPVSTEEELDRVIPVLKVLVRELNVPISVDTTKALVARRALEVGAHIINDQWALRADPGMASVLAEYQVPVVLMHNQQNTIYRDLMGDMVQFFQESISKAEQSGIPRENIIIDPGIGLGKTSEQNLEVLRRLQELDCLGLPVLLGTSRKSMIGKVLGLPLDQRVEGTAATVALGIASGTDIVRVHDVKEMVRVARMTDAVVRNQQRTN</sequence>
<dbReference type="InterPro" id="IPR045031">
    <property type="entry name" value="DHP_synth-like"/>
</dbReference>
<name>A0A9D2WSI4_9FIRM</name>
<dbReference type="RefSeq" id="WP_423828272.1">
    <property type="nucleotide sequence ID" value="NZ_LSRS01000002.1"/>
</dbReference>
<comment type="catalytic activity">
    <reaction evidence="1">
        <text>(7,8-dihydropterin-6-yl)methyl diphosphate + 4-aminobenzoate = 7,8-dihydropteroate + diphosphate</text>
        <dbReference type="Rhea" id="RHEA:19949"/>
        <dbReference type="ChEBI" id="CHEBI:17836"/>
        <dbReference type="ChEBI" id="CHEBI:17839"/>
        <dbReference type="ChEBI" id="CHEBI:33019"/>
        <dbReference type="ChEBI" id="CHEBI:72950"/>
        <dbReference type="EC" id="2.5.1.15"/>
    </reaction>
</comment>
<dbReference type="AlphaFoldDB" id="A0A9D2WSI4"/>
<comment type="pathway">
    <text evidence="3">Cofactor biosynthesis; tetrahydrofolate biosynthesis; 7,8-dihydrofolate from 2-amino-4-hydroxy-6-hydroxymethyl-7,8-dihydropteridine diphosphate and 4-aminobenzoate: step 1/2.</text>
</comment>
<evidence type="ECO:0000256" key="5">
    <source>
        <dbReference type="ARBA" id="ARBA00012458"/>
    </source>
</evidence>
<evidence type="ECO:0000256" key="12">
    <source>
        <dbReference type="ARBA" id="ARBA00053449"/>
    </source>
</evidence>
<evidence type="ECO:0000256" key="10">
    <source>
        <dbReference type="ARBA" id="ARBA00022909"/>
    </source>
</evidence>
<evidence type="ECO:0000256" key="2">
    <source>
        <dbReference type="ARBA" id="ARBA00001946"/>
    </source>
</evidence>
<evidence type="ECO:0000256" key="6">
    <source>
        <dbReference type="ARBA" id="ARBA00016919"/>
    </source>
</evidence>
<dbReference type="GO" id="GO:0046872">
    <property type="term" value="F:metal ion binding"/>
    <property type="evidence" value="ECO:0007669"/>
    <property type="project" value="UniProtKB-KW"/>
</dbReference>
<gene>
    <name evidence="14" type="primary">folP</name>
    <name evidence="14" type="ORF">SPSYN_00536</name>
</gene>
<evidence type="ECO:0000256" key="9">
    <source>
        <dbReference type="ARBA" id="ARBA00022842"/>
    </source>
</evidence>
<keyword evidence="8" id="KW-0479">Metal-binding</keyword>
<dbReference type="CDD" id="cd00739">
    <property type="entry name" value="DHPS"/>
    <property type="match status" value="1"/>
</dbReference>
<feature type="domain" description="Pterin-binding" evidence="13">
    <location>
        <begin position="140"/>
        <end position="386"/>
    </location>
</feature>
<comment type="cofactor">
    <cofactor evidence="2">
        <name>Mg(2+)</name>
        <dbReference type="ChEBI" id="CHEBI:18420"/>
    </cofactor>
</comment>
<evidence type="ECO:0000256" key="3">
    <source>
        <dbReference type="ARBA" id="ARBA00004763"/>
    </source>
</evidence>
<dbReference type="Pfam" id="PF00809">
    <property type="entry name" value="Pterin_bind"/>
    <property type="match status" value="1"/>
</dbReference>
<dbReference type="PROSITE" id="PS50972">
    <property type="entry name" value="PTERIN_BINDING"/>
    <property type="match status" value="1"/>
</dbReference>
<dbReference type="EC" id="2.5.1.15" evidence="5"/>
<organism evidence="14 15">
    <name type="scientific">Sporotomaculum syntrophicum</name>
    <dbReference type="NCBI Taxonomy" id="182264"/>
    <lineage>
        <taxon>Bacteria</taxon>
        <taxon>Bacillati</taxon>
        <taxon>Bacillota</taxon>
        <taxon>Clostridia</taxon>
        <taxon>Eubacteriales</taxon>
        <taxon>Desulfallaceae</taxon>
        <taxon>Sporotomaculum</taxon>
    </lineage>
</organism>
<evidence type="ECO:0000256" key="7">
    <source>
        <dbReference type="ARBA" id="ARBA00022679"/>
    </source>
</evidence>
<dbReference type="InterPro" id="IPR006390">
    <property type="entry name" value="DHP_synth_dom"/>
</dbReference>
<protein>
    <recommendedName>
        <fullName evidence="6">Dihydropteroate synthase</fullName>
        <ecNumber evidence="5">2.5.1.15</ecNumber>
    </recommendedName>
    <alternativeName>
        <fullName evidence="11">Dihydropteroate pyrophosphorylase</fullName>
    </alternativeName>
</protein>
<dbReference type="InterPro" id="IPR000489">
    <property type="entry name" value="Pterin-binding_dom"/>
</dbReference>
<dbReference type="GO" id="GO:0046654">
    <property type="term" value="P:tetrahydrofolate biosynthetic process"/>
    <property type="evidence" value="ECO:0007669"/>
    <property type="project" value="TreeGrafter"/>
</dbReference>
<dbReference type="PANTHER" id="PTHR20941">
    <property type="entry name" value="FOLATE SYNTHESIS PROTEINS"/>
    <property type="match status" value="1"/>
</dbReference>
<evidence type="ECO:0000256" key="1">
    <source>
        <dbReference type="ARBA" id="ARBA00000012"/>
    </source>
</evidence>
<dbReference type="Gene3D" id="3.20.20.20">
    <property type="entry name" value="Dihydropteroate synthase-like"/>
    <property type="match status" value="1"/>
</dbReference>
<dbReference type="GO" id="GO:0005829">
    <property type="term" value="C:cytosol"/>
    <property type="evidence" value="ECO:0007669"/>
    <property type="project" value="TreeGrafter"/>
</dbReference>
<evidence type="ECO:0000313" key="14">
    <source>
        <dbReference type="EMBL" id="KAF1085807.1"/>
    </source>
</evidence>
<dbReference type="PROSITE" id="PS00793">
    <property type="entry name" value="DHPS_2"/>
    <property type="match status" value="1"/>
</dbReference>
<dbReference type="NCBIfam" id="TIGR01496">
    <property type="entry name" value="DHPS"/>
    <property type="match status" value="1"/>
</dbReference>
<proteinExistence type="inferred from homology"/>
<dbReference type="InterPro" id="IPR011005">
    <property type="entry name" value="Dihydropteroate_synth-like_sf"/>
</dbReference>
<comment type="function">
    <text evidence="12">Catalyzes the condensation of para-aminobenzoate (pABA) with 6-hydroxymethyl-7,8-dihydropterin diphosphate (DHPt-PP) to form 7,8-dihydropteroate (H2Pte), the immediate precursor of folate derivatives.</text>
</comment>
<comment type="caution">
    <text evidence="14">The sequence shown here is derived from an EMBL/GenBank/DDBJ whole genome shotgun (WGS) entry which is preliminary data.</text>
</comment>
<comment type="similarity">
    <text evidence="4">Belongs to the DHPS family.</text>
</comment>